<dbReference type="Proteomes" id="UP000661025">
    <property type="component" value="Unassembled WGS sequence"/>
</dbReference>
<dbReference type="InterPro" id="IPR047763">
    <property type="entry name" value="PG_bind_dom_phiBT1-type"/>
</dbReference>
<feature type="region of interest" description="Disordered" evidence="1">
    <location>
        <begin position="116"/>
        <end position="149"/>
    </location>
</feature>
<dbReference type="InterPro" id="IPR016047">
    <property type="entry name" value="M23ase_b-sheet_dom"/>
</dbReference>
<evidence type="ECO:0000313" key="3">
    <source>
        <dbReference type="EMBL" id="MBD9726511.1"/>
    </source>
</evidence>
<accession>A0A927L5N3</accession>
<gene>
    <name evidence="3" type="ORF">IHE70_25545</name>
</gene>
<evidence type="ECO:0000259" key="2">
    <source>
        <dbReference type="Pfam" id="PF01551"/>
    </source>
</evidence>
<protein>
    <submittedName>
        <fullName evidence="3">M23 family metallopeptidase</fullName>
    </submittedName>
</protein>
<dbReference type="Gene3D" id="2.70.70.10">
    <property type="entry name" value="Glucose Permease (Domain IIA)"/>
    <property type="match status" value="1"/>
</dbReference>
<dbReference type="InterPro" id="IPR050570">
    <property type="entry name" value="Cell_wall_metabolism_enzyme"/>
</dbReference>
<dbReference type="Pfam" id="PF01551">
    <property type="entry name" value="Peptidase_M23"/>
    <property type="match status" value="1"/>
</dbReference>
<sequence length="259" mass="27353">MGRHHPGALTENSLRFAKRGSVEKRFSRTAANSAAVVMKGGKAMSAVAPFPGAAFFHKGQRSPVISAMGKRLVAEGCGKYQSGPGPEWTVADQQSYAAWQRKLKFQGADANGIPGKTSWDRLRVPTAPPPSPSGARVASPVPGKGVTTPYRKKGPHWSLGYHTGADYAAPEGTPCVAVRSGSIVRSGKDSSFGFFLVLRAGGFDFWYCHLSERTVNSGSVKAGQKIGEVGSTGNATGPHLHFEKRPAGGGFGSDVRPDW</sequence>
<dbReference type="EMBL" id="JACYXT010000011">
    <property type="protein sequence ID" value="MBD9726511.1"/>
    <property type="molecule type" value="Genomic_DNA"/>
</dbReference>
<reference evidence="3" key="1">
    <citation type="submission" date="2020-09" db="EMBL/GenBank/DDBJ databases">
        <title>Streptomyces canutascabiei sp. nov., which causes potato common scab and is distributed across the world.</title>
        <authorList>
            <person name="Nguyen H.P."/>
            <person name="Weisberg A.J."/>
            <person name="Chang J.H."/>
            <person name="Clarke C.R."/>
        </authorList>
    </citation>
    <scope>NUCLEOTIDE SEQUENCE</scope>
    <source>
        <strain evidence="3">ID-01-6.2a</strain>
    </source>
</reference>
<dbReference type="InterPro" id="IPR011055">
    <property type="entry name" value="Dup_hybrid_motif"/>
</dbReference>
<feature type="region of interest" description="Disordered" evidence="1">
    <location>
        <begin position="230"/>
        <end position="259"/>
    </location>
</feature>
<dbReference type="NCBIfam" id="NF038080">
    <property type="entry name" value="PG_bind_siph"/>
    <property type="match status" value="1"/>
</dbReference>
<organism evidence="3 4">
    <name type="scientific">Streptomyces caniscabiei</name>
    <dbReference type="NCBI Taxonomy" id="2746961"/>
    <lineage>
        <taxon>Bacteria</taxon>
        <taxon>Bacillati</taxon>
        <taxon>Actinomycetota</taxon>
        <taxon>Actinomycetes</taxon>
        <taxon>Kitasatosporales</taxon>
        <taxon>Streptomycetaceae</taxon>
        <taxon>Streptomyces</taxon>
    </lineage>
</organism>
<feature type="domain" description="M23ase beta-sheet core" evidence="2">
    <location>
        <begin position="161"/>
        <end position="246"/>
    </location>
</feature>
<dbReference type="SUPFAM" id="SSF51261">
    <property type="entry name" value="Duplicated hybrid motif"/>
    <property type="match status" value="1"/>
</dbReference>
<dbReference type="AlphaFoldDB" id="A0A927L5N3"/>
<dbReference type="CDD" id="cd12797">
    <property type="entry name" value="M23_peptidase"/>
    <property type="match status" value="1"/>
</dbReference>
<proteinExistence type="predicted"/>
<name>A0A927L5N3_9ACTN</name>
<evidence type="ECO:0000256" key="1">
    <source>
        <dbReference type="SAM" id="MobiDB-lite"/>
    </source>
</evidence>
<dbReference type="PANTHER" id="PTHR21666:SF270">
    <property type="entry name" value="MUREIN HYDROLASE ACTIVATOR ENVC"/>
    <property type="match status" value="1"/>
</dbReference>
<evidence type="ECO:0000313" key="4">
    <source>
        <dbReference type="Proteomes" id="UP000661025"/>
    </source>
</evidence>
<dbReference type="GO" id="GO:0004222">
    <property type="term" value="F:metalloendopeptidase activity"/>
    <property type="evidence" value="ECO:0007669"/>
    <property type="project" value="TreeGrafter"/>
</dbReference>
<dbReference type="PANTHER" id="PTHR21666">
    <property type="entry name" value="PEPTIDASE-RELATED"/>
    <property type="match status" value="1"/>
</dbReference>
<comment type="caution">
    <text evidence="3">The sequence shown here is derived from an EMBL/GenBank/DDBJ whole genome shotgun (WGS) entry which is preliminary data.</text>
</comment>